<dbReference type="Gene3D" id="3.40.50.10140">
    <property type="entry name" value="Toll/interleukin-1 receptor homology (TIR) domain"/>
    <property type="match status" value="1"/>
</dbReference>
<dbReference type="Proteomes" id="UP000828390">
    <property type="component" value="Unassembled WGS sequence"/>
</dbReference>
<dbReference type="Pfam" id="PF13676">
    <property type="entry name" value="TIR_2"/>
    <property type="match status" value="1"/>
</dbReference>
<accession>A0A9D4LAJ1</accession>
<sequence>MLIYFGTSNIEWDGEENFPYIDIAGNDRFPESKRAIFYYCLCPHAFGIHRINFMRYVDIPGKSKGFYENVQHPYALVVLPQSKLSLFRYLDDSAVYAELENLVLTEQPIELIGMKVDSLIGLLGSNEEKVLLMANVVQNVMFAFIYVILLVIISVLSKWYSVCLIRIPARRLLRSLPNIEQMLLLEGPAIDVFISHSDEDRSFVIGTIVPFLTEHDRVNVCFSGSEEFTPNQPLIRQLYEKITKSSKLLVVLSTSYHEDILCEQLQLEHIILPLLYEEHRQKTDILFILYDDGARFPEILRWNFDAHRLSWNNHLPERVLLGSIRRWITTGNM</sequence>
<dbReference type="AlphaFoldDB" id="A0A9D4LAJ1"/>
<keyword evidence="1" id="KW-1133">Transmembrane helix</keyword>
<reference evidence="3" key="1">
    <citation type="journal article" date="2019" name="bioRxiv">
        <title>The Genome of the Zebra Mussel, Dreissena polymorpha: A Resource for Invasive Species Research.</title>
        <authorList>
            <person name="McCartney M.A."/>
            <person name="Auch B."/>
            <person name="Kono T."/>
            <person name="Mallez S."/>
            <person name="Zhang Y."/>
            <person name="Obille A."/>
            <person name="Becker A."/>
            <person name="Abrahante J.E."/>
            <person name="Garbe J."/>
            <person name="Badalamenti J.P."/>
            <person name="Herman A."/>
            <person name="Mangelson H."/>
            <person name="Liachko I."/>
            <person name="Sullivan S."/>
            <person name="Sone E.D."/>
            <person name="Koren S."/>
            <person name="Silverstein K.A.T."/>
            <person name="Beckman K.B."/>
            <person name="Gohl D.M."/>
        </authorList>
    </citation>
    <scope>NUCLEOTIDE SEQUENCE</scope>
    <source>
        <strain evidence="3">Duluth1</strain>
        <tissue evidence="3">Whole animal</tissue>
    </source>
</reference>
<reference evidence="3" key="2">
    <citation type="submission" date="2020-11" db="EMBL/GenBank/DDBJ databases">
        <authorList>
            <person name="McCartney M.A."/>
            <person name="Auch B."/>
            <person name="Kono T."/>
            <person name="Mallez S."/>
            <person name="Becker A."/>
            <person name="Gohl D.M."/>
            <person name="Silverstein K.A.T."/>
            <person name="Koren S."/>
            <person name="Bechman K.B."/>
            <person name="Herman A."/>
            <person name="Abrahante J.E."/>
            <person name="Garbe J."/>
        </authorList>
    </citation>
    <scope>NUCLEOTIDE SEQUENCE</scope>
    <source>
        <strain evidence="3">Duluth1</strain>
        <tissue evidence="3">Whole animal</tissue>
    </source>
</reference>
<dbReference type="InterPro" id="IPR000157">
    <property type="entry name" value="TIR_dom"/>
</dbReference>
<gene>
    <name evidence="3" type="ORF">DPMN_096841</name>
</gene>
<dbReference type="PROSITE" id="PS50104">
    <property type="entry name" value="TIR"/>
    <property type="match status" value="1"/>
</dbReference>
<keyword evidence="1" id="KW-0472">Membrane</keyword>
<feature type="domain" description="TIR" evidence="2">
    <location>
        <begin position="188"/>
        <end position="307"/>
    </location>
</feature>
<dbReference type="GO" id="GO:0007165">
    <property type="term" value="P:signal transduction"/>
    <property type="evidence" value="ECO:0007669"/>
    <property type="project" value="InterPro"/>
</dbReference>
<proteinExistence type="predicted"/>
<dbReference type="InterPro" id="IPR035897">
    <property type="entry name" value="Toll_tir_struct_dom_sf"/>
</dbReference>
<evidence type="ECO:0000259" key="2">
    <source>
        <dbReference type="PROSITE" id="PS50104"/>
    </source>
</evidence>
<protein>
    <recommendedName>
        <fullName evidence="2">TIR domain-containing protein</fullName>
    </recommendedName>
</protein>
<keyword evidence="4" id="KW-1185">Reference proteome</keyword>
<evidence type="ECO:0000313" key="4">
    <source>
        <dbReference type="Proteomes" id="UP000828390"/>
    </source>
</evidence>
<feature type="transmembrane region" description="Helical" evidence="1">
    <location>
        <begin position="140"/>
        <end position="165"/>
    </location>
</feature>
<dbReference type="OrthoDB" id="6157318at2759"/>
<dbReference type="EMBL" id="JAIWYP010000003">
    <property type="protein sequence ID" value="KAH3854304.1"/>
    <property type="molecule type" value="Genomic_DNA"/>
</dbReference>
<evidence type="ECO:0000313" key="3">
    <source>
        <dbReference type="EMBL" id="KAH3854304.1"/>
    </source>
</evidence>
<organism evidence="3 4">
    <name type="scientific">Dreissena polymorpha</name>
    <name type="common">Zebra mussel</name>
    <name type="synonym">Mytilus polymorpha</name>
    <dbReference type="NCBI Taxonomy" id="45954"/>
    <lineage>
        <taxon>Eukaryota</taxon>
        <taxon>Metazoa</taxon>
        <taxon>Spiralia</taxon>
        <taxon>Lophotrochozoa</taxon>
        <taxon>Mollusca</taxon>
        <taxon>Bivalvia</taxon>
        <taxon>Autobranchia</taxon>
        <taxon>Heteroconchia</taxon>
        <taxon>Euheterodonta</taxon>
        <taxon>Imparidentia</taxon>
        <taxon>Neoheterodontei</taxon>
        <taxon>Myida</taxon>
        <taxon>Dreissenoidea</taxon>
        <taxon>Dreissenidae</taxon>
        <taxon>Dreissena</taxon>
    </lineage>
</organism>
<evidence type="ECO:0000256" key="1">
    <source>
        <dbReference type="SAM" id="Phobius"/>
    </source>
</evidence>
<keyword evidence="1" id="KW-0812">Transmembrane</keyword>
<comment type="caution">
    <text evidence="3">The sequence shown here is derived from an EMBL/GenBank/DDBJ whole genome shotgun (WGS) entry which is preliminary data.</text>
</comment>
<dbReference type="SUPFAM" id="SSF52200">
    <property type="entry name" value="Toll/Interleukin receptor TIR domain"/>
    <property type="match status" value="1"/>
</dbReference>
<name>A0A9D4LAJ1_DREPO</name>